<name>A0A3A8MHR0_9BACT</name>
<sequence length="134" mass="15157">LSHKHAEERILPYRGRFVGGCEARGYTRKQAEEWFDHFRGFAHYGFPESHSASFALIAYASSWLKCHYPAAFTAALLNSQPMGFYAPHTLVADVQRHGVEVRPVDVRRSRWDCTLEDGALRLGLRMAPASAPRP</sequence>
<feature type="non-terminal residue" evidence="2">
    <location>
        <position position="134"/>
    </location>
</feature>
<reference evidence="3" key="1">
    <citation type="submission" date="2018-09" db="EMBL/GenBank/DDBJ databases">
        <authorList>
            <person name="Livingstone P.G."/>
            <person name="Whitworth D.E."/>
        </authorList>
    </citation>
    <scope>NUCLEOTIDE SEQUENCE [LARGE SCALE GENOMIC DNA]</scope>
    <source>
        <strain evidence="3">CA051B</strain>
    </source>
</reference>
<dbReference type="GO" id="GO:0006260">
    <property type="term" value="P:DNA replication"/>
    <property type="evidence" value="ECO:0007669"/>
    <property type="project" value="InterPro"/>
</dbReference>
<organism evidence="2 3">
    <name type="scientific">Corallococcus llansteffanensis</name>
    <dbReference type="NCBI Taxonomy" id="2316731"/>
    <lineage>
        <taxon>Bacteria</taxon>
        <taxon>Pseudomonadati</taxon>
        <taxon>Myxococcota</taxon>
        <taxon>Myxococcia</taxon>
        <taxon>Myxococcales</taxon>
        <taxon>Cystobacterineae</taxon>
        <taxon>Myxococcaceae</taxon>
        <taxon>Corallococcus</taxon>
    </lineage>
</organism>
<accession>A0A3A8MHR0</accession>
<feature type="domain" description="DNA polymerase helix-hairpin-helix motif" evidence="1">
    <location>
        <begin position="98"/>
        <end position="126"/>
    </location>
</feature>
<dbReference type="Proteomes" id="UP000272888">
    <property type="component" value="Unassembled WGS sequence"/>
</dbReference>
<dbReference type="EMBL" id="RAWB01001222">
    <property type="protein sequence ID" value="RKH31998.1"/>
    <property type="molecule type" value="Genomic_DNA"/>
</dbReference>
<dbReference type="InterPro" id="IPR029460">
    <property type="entry name" value="DNAPol_HHH"/>
</dbReference>
<feature type="non-terminal residue" evidence="2">
    <location>
        <position position="1"/>
    </location>
</feature>
<dbReference type="PANTHER" id="PTHR32294:SF4">
    <property type="entry name" value="ERROR-PRONE DNA POLYMERASE"/>
    <property type="match status" value="1"/>
</dbReference>
<dbReference type="AlphaFoldDB" id="A0A3A8MHR0"/>
<protein>
    <submittedName>
        <fullName evidence="2">Error-prone DNA polymerase</fullName>
    </submittedName>
</protein>
<proteinExistence type="predicted"/>
<evidence type="ECO:0000313" key="3">
    <source>
        <dbReference type="Proteomes" id="UP000272888"/>
    </source>
</evidence>
<dbReference type="Pfam" id="PF14579">
    <property type="entry name" value="HHH_6"/>
    <property type="match status" value="1"/>
</dbReference>
<dbReference type="PANTHER" id="PTHR32294">
    <property type="entry name" value="DNA POLYMERASE III SUBUNIT ALPHA"/>
    <property type="match status" value="1"/>
</dbReference>
<keyword evidence="3" id="KW-1185">Reference proteome</keyword>
<dbReference type="GO" id="GO:0008408">
    <property type="term" value="F:3'-5' exonuclease activity"/>
    <property type="evidence" value="ECO:0007669"/>
    <property type="project" value="InterPro"/>
</dbReference>
<dbReference type="InterPro" id="IPR004805">
    <property type="entry name" value="DnaE2/DnaE/PolC"/>
</dbReference>
<gene>
    <name evidence="2" type="ORF">D7V93_44265</name>
</gene>
<comment type="caution">
    <text evidence="2">The sequence shown here is derived from an EMBL/GenBank/DDBJ whole genome shotgun (WGS) entry which is preliminary data.</text>
</comment>
<evidence type="ECO:0000313" key="2">
    <source>
        <dbReference type="EMBL" id="RKH31998.1"/>
    </source>
</evidence>
<evidence type="ECO:0000259" key="1">
    <source>
        <dbReference type="Pfam" id="PF14579"/>
    </source>
</evidence>